<feature type="region of interest" description="Disordered" evidence="1">
    <location>
        <begin position="1"/>
        <end position="42"/>
    </location>
</feature>
<dbReference type="Proteomes" id="UP001321749">
    <property type="component" value="Unassembled WGS sequence"/>
</dbReference>
<sequence length="439" mass="47750">MPPSKRTSSHHQNQTNHFAKTQNHKNLNATDKTEDLTPQTSITVASRTMPVRARSISSLNCNGSPLSSTHSSPQVASPELSKSTKSTIISPNHTAIAPLPDSAEADMANSTTPASRQILKPQPVANYESLSNLEEITMRQLEEDISAYQHDEAFCLAQLEEPDLTPQETRTLQLRVLDLSHQVRHCRHRIETIQFQVRKNNRPLAGGLRPAYAAVGAPLVSSSSTPATNGTNGGHVAARQYQVNGAKHPSSSGNPGGVIVRKGGATPVPSNKRMADSEESDQGHLESGEAKKIKTGDSSPAAVEYEMQVDRSEDGENINTTLQRLGFWKCRLCSAPKYLLAGSGKSPAAPCKWPLKDISKMITHFTEMHAEHSASERCVELGSALAQNRGPFEYWLRRTRSQNIGDGTMLDECIASLLQGEMPILLRRHSRAAASMASD</sequence>
<protein>
    <submittedName>
        <fullName evidence="2">Uncharacterized protein</fullName>
    </submittedName>
</protein>
<reference evidence="2" key="1">
    <citation type="journal article" date="2023" name="Mol. Phylogenet. Evol.">
        <title>Genome-scale phylogeny and comparative genomics of the fungal order Sordariales.</title>
        <authorList>
            <person name="Hensen N."/>
            <person name="Bonometti L."/>
            <person name="Westerberg I."/>
            <person name="Brannstrom I.O."/>
            <person name="Guillou S."/>
            <person name="Cros-Aarteil S."/>
            <person name="Calhoun S."/>
            <person name="Haridas S."/>
            <person name="Kuo A."/>
            <person name="Mondo S."/>
            <person name="Pangilinan J."/>
            <person name="Riley R."/>
            <person name="LaButti K."/>
            <person name="Andreopoulos B."/>
            <person name="Lipzen A."/>
            <person name="Chen C."/>
            <person name="Yan M."/>
            <person name="Daum C."/>
            <person name="Ng V."/>
            <person name="Clum A."/>
            <person name="Steindorff A."/>
            <person name="Ohm R.A."/>
            <person name="Martin F."/>
            <person name="Silar P."/>
            <person name="Natvig D.O."/>
            <person name="Lalanne C."/>
            <person name="Gautier V."/>
            <person name="Ament-Velasquez S.L."/>
            <person name="Kruys A."/>
            <person name="Hutchinson M.I."/>
            <person name="Powell A.J."/>
            <person name="Barry K."/>
            <person name="Miller A.N."/>
            <person name="Grigoriev I.V."/>
            <person name="Debuchy R."/>
            <person name="Gladieux P."/>
            <person name="Hiltunen Thoren M."/>
            <person name="Johannesson H."/>
        </authorList>
    </citation>
    <scope>NUCLEOTIDE SEQUENCE</scope>
    <source>
        <strain evidence="2">PSN324</strain>
    </source>
</reference>
<keyword evidence="3" id="KW-1185">Reference proteome</keyword>
<feature type="compositionally biased region" description="Basic and acidic residues" evidence="1">
    <location>
        <begin position="273"/>
        <end position="295"/>
    </location>
</feature>
<reference evidence="2" key="2">
    <citation type="submission" date="2023-06" db="EMBL/GenBank/DDBJ databases">
        <authorList>
            <consortium name="Lawrence Berkeley National Laboratory"/>
            <person name="Mondo S.J."/>
            <person name="Hensen N."/>
            <person name="Bonometti L."/>
            <person name="Westerberg I."/>
            <person name="Brannstrom I.O."/>
            <person name="Guillou S."/>
            <person name="Cros-Aarteil S."/>
            <person name="Calhoun S."/>
            <person name="Haridas S."/>
            <person name="Kuo A."/>
            <person name="Pangilinan J."/>
            <person name="Riley R."/>
            <person name="Labutti K."/>
            <person name="Andreopoulos B."/>
            <person name="Lipzen A."/>
            <person name="Chen C."/>
            <person name="Yanf M."/>
            <person name="Daum C."/>
            <person name="Ng V."/>
            <person name="Clum A."/>
            <person name="Steindorff A."/>
            <person name="Ohm R."/>
            <person name="Martin F."/>
            <person name="Silar P."/>
            <person name="Natvig D."/>
            <person name="Lalanne C."/>
            <person name="Gautier V."/>
            <person name="Ament-Velasquez S.L."/>
            <person name="Kruys A."/>
            <person name="Hutchinson M.I."/>
            <person name="Powell A.J."/>
            <person name="Barry K."/>
            <person name="Miller A.N."/>
            <person name="Grigoriev I.V."/>
            <person name="Debuchy R."/>
            <person name="Gladieux P."/>
            <person name="Thoren M.H."/>
            <person name="Johannesson H."/>
        </authorList>
    </citation>
    <scope>NUCLEOTIDE SEQUENCE</scope>
    <source>
        <strain evidence="2">PSN324</strain>
    </source>
</reference>
<feature type="region of interest" description="Disordered" evidence="1">
    <location>
        <begin position="57"/>
        <end position="85"/>
    </location>
</feature>
<evidence type="ECO:0000313" key="3">
    <source>
        <dbReference type="Proteomes" id="UP001321749"/>
    </source>
</evidence>
<comment type="caution">
    <text evidence="2">The sequence shown here is derived from an EMBL/GenBank/DDBJ whole genome shotgun (WGS) entry which is preliminary data.</text>
</comment>
<accession>A0AAV9HHP3</accession>
<evidence type="ECO:0000313" key="2">
    <source>
        <dbReference type="EMBL" id="KAK4458992.1"/>
    </source>
</evidence>
<feature type="compositionally biased region" description="Polar residues" evidence="1">
    <location>
        <begin position="10"/>
        <end position="42"/>
    </location>
</feature>
<dbReference type="AlphaFoldDB" id="A0AAV9HHP3"/>
<organism evidence="2 3">
    <name type="scientific">Cladorrhinum samala</name>
    <dbReference type="NCBI Taxonomy" id="585594"/>
    <lineage>
        <taxon>Eukaryota</taxon>
        <taxon>Fungi</taxon>
        <taxon>Dikarya</taxon>
        <taxon>Ascomycota</taxon>
        <taxon>Pezizomycotina</taxon>
        <taxon>Sordariomycetes</taxon>
        <taxon>Sordariomycetidae</taxon>
        <taxon>Sordariales</taxon>
        <taxon>Podosporaceae</taxon>
        <taxon>Cladorrhinum</taxon>
    </lineage>
</organism>
<feature type="region of interest" description="Disordered" evidence="1">
    <location>
        <begin position="245"/>
        <end position="300"/>
    </location>
</feature>
<evidence type="ECO:0000256" key="1">
    <source>
        <dbReference type="SAM" id="MobiDB-lite"/>
    </source>
</evidence>
<name>A0AAV9HHP3_9PEZI</name>
<proteinExistence type="predicted"/>
<gene>
    <name evidence="2" type="ORF">QBC42DRAFT_275504</name>
</gene>
<dbReference type="EMBL" id="MU865050">
    <property type="protein sequence ID" value="KAK4458992.1"/>
    <property type="molecule type" value="Genomic_DNA"/>
</dbReference>